<protein>
    <submittedName>
        <fullName evidence="2">Toxin HipA</fullName>
    </submittedName>
</protein>
<dbReference type="RefSeq" id="WP_119606870.1">
    <property type="nucleotide sequence ID" value="NZ_QXFH01000069.1"/>
</dbReference>
<dbReference type="Pfam" id="PF13657">
    <property type="entry name" value="Couple_hipA"/>
    <property type="match status" value="1"/>
</dbReference>
<feature type="domain" description="HipA N-terminal subdomain 1" evidence="1">
    <location>
        <begin position="6"/>
        <end position="98"/>
    </location>
</feature>
<gene>
    <name evidence="2" type="ORF">D2V08_04450</name>
</gene>
<evidence type="ECO:0000313" key="3">
    <source>
        <dbReference type="Proteomes" id="UP000266067"/>
    </source>
</evidence>
<name>A0A3A1NCE8_9FLAO</name>
<dbReference type="OrthoDB" id="196808at2"/>
<organism evidence="2 3">
    <name type="scientific">Flagellimonas lutimaris</name>
    <dbReference type="NCBI Taxonomy" id="475082"/>
    <lineage>
        <taxon>Bacteria</taxon>
        <taxon>Pseudomonadati</taxon>
        <taxon>Bacteroidota</taxon>
        <taxon>Flavobacteriia</taxon>
        <taxon>Flavobacteriales</taxon>
        <taxon>Flavobacteriaceae</taxon>
        <taxon>Flagellimonas</taxon>
    </lineage>
</organism>
<comment type="caution">
    <text evidence="2">The sequence shown here is derived from an EMBL/GenBank/DDBJ whole genome shotgun (WGS) entry which is preliminary data.</text>
</comment>
<proteinExistence type="predicted"/>
<evidence type="ECO:0000259" key="1">
    <source>
        <dbReference type="Pfam" id="PF13657"/>
    </source>
</evidence>
<dbReference type="InterPro" id="IPR017508">
    <property type="entry name" value="HipA_N1"/>
</dbReference>
<reference evidence="2 3" key="1">
    <citation type="submission" date="2018-08" db="EMBL/GenBank/DDBJ databases">
        <title>Proposal of Muricauda 72 sp.nov. and Muricauda NH166 sp.nov., isolated from seawater.</title>
        <authorList>
            <person name="Cheng H."/>
            <person name="Wu Y.-H."/>
            <person name="Guo L.-L."/>
            <person name="Xu X.-W."/>
        </authorList>
    </citation>
    <scope>NUCLEOTIDE SEQUENCE [LARGE SCALE GENOMIC DNA]</scope>
    <source>
        <strain evidence="2 3">KCTC 22173</strain>
    </source>
</reference>
<keyword evidence="3" id="KW-1185">Reference proteome</keyword>
<dbReference type="AlphaFoldDB" id="A0A3A1NCE8"/>
<dbReference type="EMBL" id="QXFH01000069">
    <property type="protein sequence ID" value="RIV35876.1"/>
    <property type="molecule type" value="Genomic_DNA"/>
</dbReference>
<dbReference type="NCBIfam" id="TIGR03071">
    <property type="entry name" value="couple_hipA"/>
    <property type="match status" value="1"/>
</dbReference>
<evidence type="ECO:0000313" key="2">
    <source>
        <dbReference type="EMBL" id="RIV35876.1"/>
    </source>
</evidence>
<dbReference type="Proteomes" id="UP000266067">
    <property type="component" value="Unassembled WGS sequence"/>
</dbReference>
<accession>A0A3A1NCE8</accession>
<sequence>MRKAVVYAHGKRAGVLTEISPQEYMFTYDDEYSGQAISLTMPVDQKEFSFNGLPPFFEGLLPEGIMLEGLLKISKIDHNDYFSQLLATGADLVGAVTVKPMEDE</sequence>